<dbReference type="InterPro" id="IPR010753">
    <property type="entry name" value="DUF1330"/>
</dbReference>
<dbReference type="InterPro" id="IPR011008">
    <property type="entry name" value="Dimeric_a/b-barrel"/>
</dbReference>
<proteinExistence type="predicted"/>
<dbReference type="RefSeq" id="WP_325774622.1">
    <property type="nucleotide sequence ID" value="NZ_VTDN01000002.1"/>
</dbReference>
<evidence type="ECO:0000259" key="1">
    <source>
        <dbReference type="Pfam" id="PF07045"/>
    </source>
</evidence>
<dbReference type="PANTHER" id="PTHR41521">
    <property type="match status" value="1"/>
</dbReference>
<keyword evidence="3" id="KW-1185">Reference proteome</keyword>
<comment type="caution">
    <text evidence="2">The sequence shown here is derived from an EMBL/GenBank/DDBJ whole genome shotgun (WGS) entry which is preliminary data.</text>
</comment>
<accession>A0ABU6DSX2</accession>
<evidence type="ECO:0000313" key="2">
    <source>
        <dbReference type="EMBL" id="MEB5476032.1"/>
    </source>
</evidence>
<name>A0ABU6DSX2_9GAMM</name>
<dbReference type="PANTHER" id="PTHR41521:SF4">
    <property type="entry name" value="BLR0684 PROTEIN"/>
    <property type="match status" value="1"/>
</dbReference>
<dbReference type="EMBL" id="VTDN01000002">
    <property type="protein sequence ID" value="MEB5476032.1"/>
    <property type="molecule type" value="Genomic_DNA"/>
</dbReference>
<dbReference type="Gene3D" id="3.30.70.100">
    <property type="match status" value="1"/>
</dbReference>
<evidence type="ECO:0000313" key="3">
    <source>
        <dbReference type="Proteomes" id="UP001339883"/>
    </source>
</evidence>
<gene>
    <name evidence="2" type="ORF">I2F25_03005</name>
</gene>
<dbReference type="Pfam" id="PF07045">
    <property type="entry name" value="DUF1330"/>
    <property type="match status" value="1"/>
</dbReference>
<feature type="domain" description="DUF1330" evidence="1">
    <location>
        <begin position="6"/>
        <end position="99"/>
    </location>
</feature>
<dbReference type="Proteomes" id="UP001339883">
    <property type="component" value="Unassembled WGS sequence"/>
</dbReference>
<sequence length="108" mass="12687">MNQQKPAYFIFNVIIHHLEEMKPYQDKVTQTYLPYGGELIVHDSHVYTLEGEPPKGHLVILQFQTLEKAKAWYASKEYQDIIPFREKTSTTHAWLVEGIFHPNTNKET</sequence>
<protein>
    <submittedName>
        <fullName evidence="2">DUF1330 domain-containing protein</fullName>
    </submittedName>
</protein>
<reference evidence="2 3" key="1">
    <citation type="submission" date="2019-08" db="EMBL/GenBank/DDBJ databases">
        <title>Five species of Acinetobacter isolated from floral nectar and animal pollinators.</title>
        <authorList>
            <person name="Hendry T.A."/>
        </authorList>
    </citation>
    <scope>NUCLEOTIDE SEQUENCE [LARGE SCALE GENOMIC DNA]</scope>
    <source>
        <strain evidence="2 3">MD18.27</strain>
    </source>
</reference>
<organism evidence="2 3">
    <name type="scientific">Acinetobacter pollinis</name>
    <dbReference type="NCBI Taxonomy" id="2605270"/>
    <lineage>
        <taxon>Bacteria</taxon>
        <taxon>Pseudomonadati</taxon>
        <taxon>Pseudomonadota</taxon>
        <taxon>Gammaproteobacteria</taxon>
        <taxon>Moraxellales</taxon>
        <taxon>Moraxellaceae</taxon>
        <taxon>Acinetobacter</taxon>
    </lineage>
</organism>
<dbReference type="SUPFAM" id="SSF54909">
    <property type="entry name" value="Dimeric alpha+beta barrel"/>
    <property type="match status" value="1"/>
</dbReference>